<name>A0A7S1APQ8_NOCSC</name>
<proteinExistence type="predicted"/>
<dbReference type="AlphaFoldDB" id="A0A7S1APQ8"/>
<evidence type="ECO:0000256" key="1">
    <source>
        <dbReference type="SAM" id="MobiDB-lite"/>
    </source>
</evidence>
<gene>
    <name evidence="2" type="ORF">NSCI0253_LOCUS35676</name>
</gene>
<dbReference type="EMBL" id="HBFQ01050018">
    <property type="protein sequence ID" value="CAD8861321.1"/>
    <property type="molecule type" value="Transcribed_RNA"/>
</dbReference>
<reference evidence="2" key="1">
    <citation type="submission" date="2021-01" db="EMBL/GenBank/DDBJ databases">
        <authorList>
            <person name="Corre E."/>
            <person name="Pelletier E."/>
            <person name="Niang G."/>
            <person name="Scheremetjew M."/>
            <person name="Finn R."/>
            <person name="Kale V."/>
            <person name="Holt S."/>
            <person name="Cochrane G."/>
            <person name="Meng A."/>
            <person name="Brown T."/>
            <person name="Cohen L."/>
        </authorList>
    </citation>
    <scope>NUCLEOTIDE SEQUENCE</scope>
</reference>
<feature type="region of interest" description="Disordered" evidence="1">
    <location>
        <begin position="121"/>
        <end position="227"/>
    </location>
</feature>
<accession>A0A7S1APQ8</accession>
<sequence>MWSIGPHSTEDTHLGFLRREGAADFTPPARSTKPKHCQRVVPIQIASKQRQAPLSSAPVAAARLGFHVRKSQGNVEIDPPRCVGASTHEHSGRLNRFPASRASLGPKTDIWIEDILAEESDAIPDPTGGRLKKSGPSRHTKTDHGRRLPRDLSREVPKRAGDERTVPDESSRVWQSPARAKFSGPPSRPPQRGENVADSSGLQFTPPRSAVFSPARTPPSAFRHRPKGALPTTHVVAQTTVHRFELGCWKALCRAVIPADCCGVSPPPQTKFKSRRRSRFRRSVGELVVSRTVIVESPWFDAEEQDGYYDSGEDVSSEDEEEVANSCLVDQIKLPRTVAGERLLGLSAHPASSGAALPSSGRLADEGEAAWPLLSNRDETLSSRLARQRSLLLNDLESNRRASNSEETGEFAPCWDEAERLTLAVHTFGELATTEDTPSPGWPSADVQAEVPVPRIPCTADQVLNSRLEMLVSTLSAADEHVEPRSCEVANTSTRSSEDEGGVLVGGLQLDDLDMASVPALAVPRRALFLQTDRVSEAPDEKALISKLSPEVRGA</sequence>
<feature type="compositionally biased region" description="Basic residues" evidence="1">
    <location>
        <begin position="130"/>
        <end position="139"/>
    </location>
</feature>
<organism evidence="2">
    <name type="scientific">Noctiluca scintillans</name>
    <name type="common">Sea sparkle</name>
    <name type="synonym">Red tide dinoflagellate</name>
    <dbReference type="NCBI Taxonomy" id="2966"/>
    <lineage>
        <taxon>Eukaryota</taxon>
        <taxon>Sar</taxon>
        <taxon>Alveolata</taxon>
        <taxon>Dinophyceae</taxon>
        <taxon>Noctilucales</taxon>
        <taxon>Noctilucaceae</taxon>
        <taxon>Noctiluca</taxon>
    </lineage>
</organism>
<evidence type="ECO:0000313" key="2">
    <source>
        <dbReference type="EMBL" id="CAD8861321.1"/>
    </source>
</evidence>
<protein>
    <submittedName>
        <fullName evidence="2">Uncharacterized protein</fullName>
    </submittedName>
</protein>
<feature type="compositionally biased region" description="Basic and acidic residues" evidence="1">
    <location>
        <begin position="140"/>
        <end position="171"/>
    </location>
</feature>